<dbReference type="Proteomes" id="UP000195871">
    <property type="component" value="Unassembled WGS sequence"/>
</dbReference>
<dbReference type="GO" id="GO:0005789">
    <property type="term" value="C:endoplasmic reticulum membrane"/>
    <property type="evidence" value="ECO:0007669"/>
    <property type="project" value="UniProtKB-SubCell"/>
</dbReference>
<keyword evidence="4 11" id="KW-0328">Glycosyltransferase</keyword>
<evidence type="ECO:0000256" key="1">
    <source>
        <dbReference type="ARBA" id="ARBA00004477"/>
    </source>
</evidence>
<gene>
    <name evidence="13" type="ORF">CAS74_002710</name>
</gene>
<protein>
    <recommendedName>
        <fullName evidence="11">Alpha-1,3-glucosyltransferase</fullName>
        <ecNumber evidence="11">2.4.1.-</ecNumber>
    </recommendedName>
</protein>
<reference evidence="13 14" key="1">
    <citation type="submission" date="2017-05" db="EMBL/GenBank/DDBJ databases">
        <title>The Genome Sequence of Candida krusei Ckrusei653.</title>
        <authorList>
            <person name="Cuomo C."/>
            <person name="Forche A."/>
            <person name="Young S."/>
            <person name="Abouelleil A."/>
            <person name="Cao P."/>
            <person name="Chapman S."/>
            <person name="Cusick C."/>
            <person name="Shea T."/>
            <person name="Nusbaum C."/>
            <person name="Birren B."/>
        </authorList>
    </citation>
    <scope>NUCLEOTIDE SEQUENCE [LARGE SCALE GENOMIC DNA]</scope>
    <source>
        <strain evidence="13 14">Ckrusei653</strain>
    </source>
</reference>
<evidence type="ECO:0000256" key="5">
    <source>
        <dbReference type="ARBA" id="ARBA00022679"/>
    </source>
</evidence>
<name>A0A1Z8JMC6_PICKU</name>
<evidence type="ECO:0000256" key="2">
    <source>
        <dbReference type="ARBA" id="ARBA00004922"/>
    </source>
</evidence>
<feature type="transmembrane region" description="Helical" evidence="11">
    <location>
        <begin position="466"/>
        <end position="488"/>
    </location>
</feature>
<evidence type="ECO:0000256" key="10">
    <source>
        <dbReference type="ARBA" id="ARBA00047346"/>
    </source>
</evidence>
<accession>A0A1Z8JMC6</accession>
<feature type="region of interest" description="Disordered" evidence="12">
    <location>
        <begin position="665"/>
        <end position="684"/>
    </location>
</feature>
<comment type="catalytic activity">
    <reaction evidence="10">
        <text>an alpha-D-Glc-(1-&gt;3)-alpha-D-Man-(1-&gt;2)-alpha-D-Man-(1-&gt;2)-alpha-D-Man-(1-&gt;3)-[alpha-D-Man-(1-&gt;2)-alpha-D-Man-(1-&gt;3)-[alpha-D-Man-(1-&gt;2)-alpha-D-Man-(1-&gt;6)]-alpha-D-Man-(1-&gt;6)]-beta-D-Man-(1-&gt;4)-beta-D-GlcNAc-(1-&gt;4)-alpha-D-GlcNAc-diphospho-di-trans,poly-cis-dolichol + a di-trans,poly-cis-dolichyl beta-D-glucosyl phosphate = an alpha-D-Glc-(1-&gt;3)-alpha-D-Glc-(1-&gt;3)-alpha-D-Man-(1-&gt;2)-alpha-D-Man-(1-&gt;2)-alpha-D-Man-(1-&gt;3)-[alpha-D-Man-(1-&gt;2)-alpha-D-Man-(1-&gt;3)-[alpha-D-Man-(1-&gt;2)-alpha-D-Man-(1-&gt;6)]-alpha-D-Man-(1-&gt;6)]-beta-D-Man-(1-&gt;4)-beta-D-GlcNAc-(1-&gt;4)-alpha-D-GlcNAc-diphospho-di-trans,poly-cis-dolichol + a di-trans,poly-cis-dolichyl phosphate + H(+)</text>
        <dbReference type="Rhea" id="RHEA:31307"/>
        <dbReference type="Rhea" id="RHEA-COMP:19498"/>
        <dbReference type="Rhea" id="RHEA-COMP:19502"/>
        <dbReference type="Rhea" id="RHEA-COMP:19521"/>
        <dbReference type="Rhea" id="RHEA-COMP:19522"/>
        <dbReference type="ChEBI" id="CHEBI:15378"/>
        <dbReference type="ChEBI" id="CHEBI:57525"/>
        <dbReference type="ChEBI" id="CHEBI:57683"/>
        <dbReference type="ChEBI" id="CHEBI:132521"/>
        <dbReference type="ChEBI" id="CHEBI:132522"/>
        <dbReference type="EC" id="2.4.1.265"/>
    </reaction>
    <physiologicalReaction direction="left-to-right" evidence="10">
        <dbReference type="Rhea" id="RHEA:31308"/>
    </physiologicalReaction>
</comment>
<evidence type="ECO:0000256" key="7">
    <source>
        <dbReference type="ARBA" id="ARBA00022824"/>
    </source>
</evidence>
<dbReference type="GO" id="GO:0006487">
    <property type="term" value="P:protein N-linked glycosylation"/>
    <property type="evidence" value="ECO:0007669"/>
    <property type="project" value="TreeGrafter"/>
</dbReference>
<evidence type="ECO:0000256" key="6">
    <source>
        <dbReference type="ARBA" id="ARBA00022692"/>
    </source>
</evidence>
<sequence>MATSTKKTAHGYNYSLWNIWVASTLLKVLLFPSYHSTDFDVHRNWLSITSLLPLKDWYIDATSQWTLDYPPFFAYFEWVLSRFVSKSVADDGCIALVPAGNYGTRTIFFQRSTVIVSEIVLFVALQWFINTARTNREKRRNFVISASIVLSPGLFIIDHIHFQYNGFLFGIFVLSVINAKMGNHVACGFWFSVLLCFKHIFLYVSPAYFIFLLSGYCLNPPPAKINMSSLIQIIRWKNLFKLGVTVLGVFFVAFAPFIYYGVFPQLVERLFPFSRGLTHAYWAPNVWAIYSFLDRLLVQIAKKMPILYRIFNTSPLLVNDSLTRGIVGDVKFTFLPQIEPNHTFILTLFYQLMSLIPLFIQPTFERFVGSLSLCAFSSFLFGWHVHEKAIMLIIVPLTFVVCQDRKLLPPFQLLTSAGYVSLFPLLYGSAEWMFKSLITFAWFIVFQTSFSGVVHKSRRISTRVVVLDRLNLVYMLLFTPMCIINQVLDIQSRNFQILKKLEFFQLMMFSVYCSFGVISSWSSISWLYFLDDSIWVNKEGEDLRDVKSKPEWCVLDSNTLREESILKWVKYTPVEQPPGQQHVEASKITLALSTVFSIATIGAVYYMAEYEKDSVGSTRTAETNTEQQLQTGPIRDKERLEKRSFNQKQRANLEEYEEQKKLFTEMQKEQPLSGEVVEGIDRSK</sequence>
<evidence type="ECO:0000256" key="3">
    <source>
        <dbReference type="ARBA" id="ARBA00008715"/>
    </source>
</evidence>
<keyword evidence="8 11" id="KW-1133">Transmembrane helix</keyword>
<dbReference type="EMBL" id="NHMM01000004">
    <property type="protein sequence ID" value="OUT21741.1"/>
    <property type="molecule type" value="Genomic_DNA"/>
</dbReference>
<dbReference type="InterPro" id="IPR031568">
    <property type="entry name" value="Pet117"/>
</dbReference>
<feature type="transmembrane region" description="Helical" evidence="11">
    <location>
        <begin position="200"/>
        <end position="218"/>
    </location>
</feature>
<dbReference type="VEuPathDB" id="FungiDB:C5L36_0E05240"/>
<evidence type="ECO:0000256" key="4">
    <source>
        <dbReference type="ARBA" id="ARBA00022676"/>
    </source>
</evidence>
<keyword evidence="5 11" id="KW-0808">Transferase</keyword>
<keyword evidence="9 11" id="KW-0472">Membrane</keyword>
<evidence type="ECO:0000256" key="8">
    <source>
        <dbReference type="ARBA" id="ARBA00022989"/>
    </source>
</evidence>
<evidence type="ECO:0000256" key="12">
    <source>
        <dbReference type="SAM" id="MobiDB-lite"/>
    </source>
</evidence>
<evidence type="ECO:0000313" key="14">
    <source>
        <dbReference type="Proteomes" id="UP000195871"/>
    </source>
</evidence>
<feature type="transmembrane region" description="Helical" evidence="11">
    <location>
        <begin position="508"/>
        <end position="529"/>
    </location>
</feature>
<comment type="subcellular location">
    <subcellularLocation>
        <location evidence="1 11">Endoplasmic reticulum membrane</location>
        <topology evidence="1 11">Multi-pass membrane protein</topology>
    </subcellularLocation>
</comment>
<proteinExistence type="inferred from homology"/>
<feature type="transmembrane region" description="Helical" evidence="11">
    <location>
        <begin position="407"/>
        <end position="427"/>
    </location>
</feature>
<comment type="similarity">
    <text evidence="3 11">Belongs to the ALG6/ALG8 glucosyltransferase family.</text>
</comment>
<feature type="transmembrane region" description="Helical" evidence="11">
    <location>
        <begin position="343"/>
        <end position="361"/>
    </location>
</feature>
<organism evidence="13 14">
    <name type="scientific">Pichia kudriavzevii</name>
    <name type="common">Yeast</name>
    <name type="synonym">Issatchenkia orientalis</name>
    <dbReference type="NCBI Taxonomy" id="4909"/>
    <lineage>
        <taxon>Eukaryota</taxon>
        <taxon>Fungi</taxon>
        <taxon>Dikarya</taxon>
        <taxon>Ascomycota</taxon>
        <taxon>Saccharomycotina</taxon>
        <taxon>Pichiomycetes</taxon>
        <taxon>Pichiales</taxon>
        <taxon>Pichiaceae</taxon>
        <taxon>Pichia</taxon>
    </lineage>
</organism>
<feature type="transmembrane region" description="Helical" evidence="11">
    <location>
        <begin position="108"/>
        <end position="129"/>
    </location>
</feature>
<feature type="transmembrane region" description="Helical" evidence="11">
    <location>
        <begin position="433"/>
        <end position="454"/>
    </location>
</feature>
<comment type="pathway">
    <text evidence="2 11">Protein modification; protein glycosylation.</text>
</comment>
<dbReference type="AlphaFoldDB" id="A0A1Z8JMC6"/>
<dbReference type="Pfam" id="PF03155">
    <property type="entry name" value="Alg6_Alg8"/>
    <property type="match status" value="1"/>
</dbReference>
<feature type="compositionally biased region" description="Basic and acidic residues" evidence="12">
    <location>
        <begin position="634"/>
        <end position="644"/>
    </location>
</feature>
<evidence type="ECO:0000313" key="13">
    <source>
        <dbReference type="EMBL" id="OUT21741.1"/>
    </source>
</evidence>
<dbReference type="PANTHER" id="PTHR12413">
    <property type="entry name" value="DOLICHYL GLYCOSYLTRANSFERASE"/>
    <property type="match status" value="1"/>
</dbReference>
<feature type="region of interest" description="Disordered" evidence="12">
    <location>
        <begin position="616"/>
        <end position="651"/>
    </location>
</feature>
<dbReference type="InterPro" id="IPR004856">
    <property type="entry name" value="Glyco_trans_ALG6/ALG8"/>
</dbReference>
<feature type="transmembrane region" description="Helical" evidence="11">
    <location>
        <begin position="12"/>
        <end position="34"/>
    </location>
</feature>
<comment type="caution">
    <text evidence="13">The sequence shown here is derived from an EMBL/GenBank/DDBJ whole genome shotgun (WGS) entry which is preliminary data.</text>
</comment>
<feature type="transmembrane region" description="Helical" evidence="11">
    <location>
        <begin position="141"/>
        <end position="162"/>
    </location>
</feature>
<dbReference type="PANTHER" id="PTHR12413:SF2">
    <property type="entry name" value="DOLICHYL PYROPHOSPHATE GLC1MAN9GLCNAC2 ALPHA-1,3-GLUCOSYLTRANSFERASE-RELATED"/>
    <property type="match status" value="1"/>
</dbReference>
<keyword evidence="7 11" id="KW-0256">Endoplasmic reticulum</keyword>
<evidence type="ECO:0000256" key="9">
    <source>
        <dbReference type="ARBA" id="ARBA00023136"/>
    </source>
</evidence>
<evidence type="ECO:0000256" key="11">
    <source>
        <dbReference type="RuleBase" id="RU363110"/>
    </source>
</evidence>
<feature type="compositionally biased region" description="Polar residues" evidence="12">
    <location>
        <begin position="616"/>
        <end position="631"/>
    </location>
</feature>
<dbReference type="VEuPathDB" id="FungiDB:C5L36_0E05250"/>
<dbReference type="EC" id="2.4.1.-" evidence="11"/>
<feature type="transmembrane region" description="Helical" evidence="11">
    <location>
        <begin position="239"/>
        <end position="260"/>
    </location>
</feature>
<feature type="transmembrane region" description="Helical" evidence="11">
    <location>
        <begin position="280"/>
        <end position="298"/>
    </location>
</feature>
<dbReference type="GO" id="GO:0042283">
    <property type="term" value="F:dolichyl pyrophosphate Glc1Man9GlcNAc2 alpha-1,3-glucosyltransferase activity"/>
    <property type="evidence" value="ECO:0007669"/>
    <property type="project" value="UniProtKB-EC"/>
</dbReference>
<dbReference type="UniPathway" id="UPA00378"/>
<dbReference type="Pfam" id="PF15786">
    <property type="entry name" value="PET117"/>
    <property type="match status" value="1"/>
</dbReference>
<keyword evidence="6 11" id="KW-0812">Transmembrane</keyword>